<evidence type="ECO:0000256" key="1">
    <source>
        <dbReference type="ARBA" id="ARBA00004188"/>
    </source>
</evidence>
<name>A0A4W3GQZ8_CALMI</name>
<dbReference type="OrthoDB" id="10255964at2759"/>
<dbReference type="PRINTS" id="PR00498">
    <property type="entry name" value="P47PHOX"/>
</dbReference>
<keyword evidence="7" id="KW-0677">Repeat</keyword>
<dbReference type="GO" id="GO:0042554">
    <property type="term" value="P:superoxide anion generation"/>
    <property type="evidence" value="ECO:0007669"/>
    <property type="project" value="TreeGrafter"/>
</dbReference>
<keyword evidence="5" id="KW-0963">Cytoplasm</keyword>
<evidence type="ECO:0000256" key="4">
    <source>
        <dbReference type="ARBA" id="ARBA00022443"/>
    </source>
</evidence>
<feature type="domain" description="PX" evidence="13">
    <location>
        <begin position="4"/>
        <end position="128"/>
    </location>
</feature>
<dbReference type="SMART" id="SM00312">
    <property type="entry name" value="PX"/>
    <property type="match status" value="1"/>
</dbReference>
<dbReference type="PANTHER" id="PTHR15706:SF26">
    <property type="entry name" value="SH3 AND PX DOMAIN-CONTAINING PROTEIN 2B"/>
    <property type="match status" value="1"/>
</dbReference>
<evidence type="ECO:0000259" key="12">
    <source>
        <dbReference type="PROSITE" id="PS50002"/>
    </source>
</evidence>
<dbReference type="InterPro" id="IPR051228">
    <property type="entry name" value="NADPH_Oxidase/PX-Domain"/>
</dbReference>
<dbReference type="SUPFAM" id="SSF50044">
    <property type="entry name" value="SH3-domain"/>
    <property type="match status" value="4"/>
</dbReference>
<evidence type="ECO:0000256" key="6">
    <source>
        <dbReference type="ARBA" id="ARBA00022553"/>
    </source>
</evidence>
<evidence type="ECO:0000256" key="5">
    <source>
        <dbReference type="ARBA" id="ARBA00022490"/>
    </source>
</evidence>
<dbReference type="Proteomes" id="UP000314986">
    <property type="component" value="Unassembled WGS sequence"/>
</dbReference>
<dbReference type="GO" id="GO:0002102">
    <property type="term" value="C:podosome"/>
    <property type="evidence" value="ECO:0007669"/>
    <property type="project" value="UniProtKB-SubCell"/>
</dbReference>
<evidence type="ECO:0000256" key="2">
    <source>
        <dbReference type="ARBA" id="ARBA00004496"/>
    </source>
</evidence>
<dbReference type="InterPro" id="IPR036028">
    <property type="entry name" value="SH3-like_dom_sf"/>
</dbReference>
<evidence type="ECO:0000256" key="3">
    <source>
        <dbReference type="ARBA" id="ARBA00009628"/>
    </source>
</evidence>
<dbReference type="STRING" id="7868.ENSCMIP00000006518"/>
<feature type="region of interest" description="Disordered" evidence="11">
    <location>
        <begin position="560"/>
        <end position="882"/>
    </location>
</feature>
<feature type="domain" description="SH3" evidence="12">
    <location>
        <begin position="933"/>
        <end position="994"/>
    </location>
</feature>
<dbReference type="FunFam" id="2.30.30.40:FF:000042">
    <property type="entry name" value="SH3 and PX domain-containing protein 2A"/>
    <property type="match status" value="1"/>
</dbReference>
<dbReference type="CDD" id="cd06888">
    <property type="entry name" value="PX_FISH"/>
    <property type="match status" value="1"/>
</dbReference>
<dbReference type="KEGG" id="cmk:103183666"/>
<feature type="region of interest" description="Disordered" evidence="11">
    <location>
        <begin position="887"/>
        <end position="906"/>
    </location>
</feature>
<evidence type="ECO:0000313" key="15">
    <source>
        <dbReference type="Proteomes" id="UP000314986"/>
    </source>
</evidence>
<evidence type="ECO:0000256" key="9">
    <source>
        <dbReference type="ARBA" id="ARBA00023273"/>
    </source>
</evidence>
<dbReference type="Pfam" id="PF00787">
    <property type="entry name" value="PX"/>
    <property type="match status" value="1"/>
</dbReference>
<comment type="similarity">
    <text evidence="3">Belongs to the SH3PXD2 family.</text>
</comment>
<feature type="compositionally biased region" description="Basic and acidic residues" evidence="11">
    <location>
        <begin position="507"/>
        <end position="517"/>
    </location>
</feature>
<dbReference type="InterPro" id="IPR001452">
    <property type="entry name" value="SH3_domain"/>
</dbReference>
<feature type="compositionally biased region" description="Pro residues" evidence="11">
    <location>
        <begin position="815"/>
        <end position="824"/>
    </location>
</feature>
<dbReference type="FunFam" id="2.30.30.40:FF:000082">
    <property type="entry name" value="SH3 and PX domain-containing protein 2B"/>
    <property type="match status" value="1"/>
</dbReference>
<dbReference type="SUPFAM" id="SSF64268">
    <property type="entry name" value="PX domain"/>
    <property type="match status" value="1"/>
</dbReference>
<dbReference type="FunFam" id="2.30.30.40:FF:000020">
    <property type="entry name" value="SH3 and PX domain-containing protein 2A"/>
    <property type="match status" value="1"/>
</dbReference>
<evidence type="ECO:0000256" key="7">
    <source>
        <dbReference type="ARBA" id="ARBA00022737"/>
    </source>
</evidence>
<dbReference type="GeneTree" id="ENSGT00940000158396"/>
<proteinExistence type="inferred from homology"/>
<reference evidence="14" key="4">
    <citation type="submission" date="2025-08" db="UniProtKB">
        <authorList>
            <consortium name="Ensembl"/>
        </authorList>
    </citation>
    <scope>IDENTIFICATION</scope>
</reference>
<keyword evidence="9" id="KW-0966">Cell projection</keyword>
<keyword evidence="15" id="KW-1185">Reference proteome</keyword>
<dbReference type="InParanoid" id="A0A4W3GQZ8"/>
<dbReference type="GO" id="GO:0016176">
    <property type="term" value="F:superoxide-generating NADPH oxidase activator activity"/>
    <property type="evidence" value="ECO:0007669"/>
    <property type="project" value="InterPro"/>
</dbReference>
<gene>
    <name evidence="14" type="primary">sh3pxd2b</name>
</gene>
<evidence type="ECO:0000259" key="13">
    <source>
        <dbReference type="PROSITE" id="PS50195"/>
    </source>
</evidence>
<dbReference type="InterPro" id="IPR001655">
    <property type="entry name" value="P47PHOX"/>
</dbReference>
<reference evidence="15" key="1">
    <citation type="journal article" date="2006" name="Science">
        <title>Ancient noncoding elements conserved in the human genome.</title>
        <authorList>
            <person name="Venkatesh B."/>
            <person name="Kirkness E.F."/>
            <person name="Loh Y.H."/>
            <person name="Halpern A.L."/>
            <person name="Lee A.P."/>
            <person name="Johnson J."/>
            <person name="Dandona N."/>
            <person name="Viswanathan L.D."/>
            <person name="Tay A."/>
            <person name="Venter J.C."/>
            <person name="Strausberg R.L."/>
            <person name="Brenner S."/>
        </authorList>
    </citation>
    <scope>NUCLEOTIDE SEQUENCE [LARGE SCALE GENOMIC DNA]</scope>
</reference>
<protein>
    <submittedName>
        <fullName evidence="14">SH3 and PX domains 2B</fullName>
    </submittedName>
</protein>
<reference evidence="15" key="2">
    <citation type="journal article" date="2007" name="PLoS Biol.">
        <title>Survey sequencing and comparative analysis of the elephant shark (Callorhinchus milii) genome.</title>
        <authorList>
            <person name="Venkatesh B."/>
            <person name="Kirkness E.F."/>
            <person name="Loh Y.H."/>
            <person name="Halpern A.L."/>
            <person name="Lee A.P."/>
            <person name="Johnson J."/>
            <person name="Dandona N."/>
            <person name="Viswanathan L.D."/>
            <person name="Tay A."/>
            <person name="Venter J.C."/>
            <person name="Strausberg R.L."/>
            <person name="Brenner S."/>
        </authorList>
    </citation>
    <scope>NUCLEOTIDE SEQUENCE [LARGE SCALE GENOMIC DNA]</scope>
</reference>
<keyword evidence="6" id="KW-0597">Phosphoprotein</keyword>
<feature type="compositionally biased region" description="Basic and acidic residues" evidence="11">
    <location>
        <begin position="893"/>
        <end position="906"/>
    </location>
</feature>
<dbReference type="AlphaFoldDB" id="A0A4W3GQZ8"/>
<dbReference type="PROSITE" id="PS50002">
    <property type="entry name" value="SH3"/>
    <property type="match status" value="4"/>
</dbReference>
<dbReference type="GO" id="GO:0035091">
    <property type="term" value="F:phosphatidylinositol binding"/>
    <property type="evidence" value="ECO:0007669"/>
    <property type="project" value="InterPro"/>
</dbReference>
<sequence>MPRRAIVDVRVEDVQKRRVPNKHYVYIIQVTWSNGSTEVIYRRYSRFFNLQMQLLDTFPVEGGQKDPKQRYIPFLPGKILFRRSHIRDVAVKRLKPIDEYCRALIRLPIHISQCDEVLQFFETRPEDVNPPKEEPIGKKKSGLSIFQRASSFLKRGGDGTSADQFFLDQYVAVTNYEKQESTEIGLRQGQVVEVIEKNESGWWFVSSADEQGWVPATCLEAQDGAQDDLLVVSAKPGEEENFVVIYPYSARDNDEIDLERGMMVQVIQKNLEGWWKIRYQGQEGWAPASYLKKATNEVLGQKLTSGQAIYSSATDLDAIGRQPSSKDSRDKAALFDQKDGKLELRGAAPSDAKGKLPSMRHRPPPRRDLTLPRGLNLPKPPAPPEVEEEYYTIAAFQTTIPDGISFQAGEKVEVIEKNLSGWWYIQINAEEGWAPASFIDKYKKTSNASRANFLPPLAQELTKLKLSDGAFGTSTNGGESTFPNRPLPKEPQASNHNESVEPIAHPKLKDWRTKDISKSPPSANKSNVSSDAESQAKPCPPSGALTADVSKLNKEKPLFLLKKEQVSSKFEAELSEKHSKGLPPKPPVPGGNLPILPPKMGPVKGDKKPGAEPSKSTQSKGLEAGPKVSVGEVARPHLKPVARPAKSKSDLEDKSVELSPNLALKPRPLLRPKPFPSTKGDAQPESEVDISNLRSKLRRAKAVDKVGEQDSCQPVAGNQNSSNNLPTPASSSSQGNVDNGFQMKPSSGTSCKGSDATRALQREQNGFEVEQNGLSVAQEKAGVLKNNFSNSKPLEKKVDDTQLKKTPSFNKEGPPRPQVPPRRPPLPKKSSVESAGQLKDTFENKPAWGLSKPAIPPPRPKLVSPHDHGKDDIKPRSGPKDALAIKGALPSKAQEHKRDPVIPSKETQKLLEKSEQGKEKVHVASVNLGEELSKPNLYVALADFVGDDETAGFKEGSIFELFEKNINGWWYCKILNPEPTWEGWVPSNYLTRKC</sequence>
<comment type="subcellular location">
    <subcellularLocation>
        <location evidence="1">Cell projection</location>
        <location evidence="1">Podosome</location>
    </subcellularLocation>
    <subcellularLocation>
        <location evidence="2">Cytoplasm</location>
    </subcellularLocation>
</comment>
<evidence type="ECO:0000256" key="11">
    <source>
        <dbReference type="SAM" id="MobiDB-lite"/>
    </source>
</evidence>
<dbReference type="GO" id="GO:0005737">
    <property type="term" value="C:cytoplasm"/>
    <property type="evidence" value="ECO:0007669"/>
    <property type="project" value="UniProtKB-SubCell"/>
</dbReference>
<feature type="compositionally biased region" description="Pro residues" evidence="11">
    <location>
        <begin position="583"/>
        <end position="600"/>
    </location>
</feature>
<accession>A0A4W3GQZ8</accession>
<dbReference type="PROSITE" id="PS50195">
    <property type="entry name" value="PX"/>
    <property type="match status" value="1"/>
</dbReference>
<keyword evidence="8" id="KW-0965">Cell junction</keyword>
<feature type="compositionally biased region" description="Basic and acidic residues" evidence="11">
    <location>
        <begin position="864"/>
        <end position="879"/>
    </location>
</feature>
<feature type="region of interest" description="Disordered" evidence="11">
    <location>
        <begin position="343"/>
        <end position="384"/>
    </location>
</feature>
<keyword evidence="4 10" id="KW-0728">SH3 domain</keyword>
<feature type="compositionally biased region" description="Basic and acidic residues" evidence="11">
    <location>
        <begin position="647"/>
        <end position="656"/>
    </location>
</feature>
<feature type="domain" description="SH3" evidence="12">
    <location>
        <begin position="385"/>
        <end position="444"/>
    </location>
</feature>
<dbReference type="OMA" id="EIMENGW"/>
<dbReference type="PANTHER" id="PTHR15706">
    <property type="entry name" value="SH3 MULTIPLE DOMAIN"/>
    <property type="match status" value="1"/>
</dbReference>
<dbReference type="CTD" id="285590"/>
<dbReference type="SMART" id="SM00326">
    <property type="entry name" value="SH3"/>
    <property type="match status" value="4"/>
</dbReference>
<dbReference type="Pfam" id="PF00018">
    <property type="entry name" value="SH3_1"/>
    <property type="match status" value="3"/>
</dbReference>
<dbReference type="Ensembl" id="ENSCMIT00000006729.1">
    <property type="protein sequence ID" value="ENSCMIP00000006518.1"/>
    <property type="gene ID" value="ENSCMIG00000003689.1"/>
</dbReference>
<dbReference type="InterPro" id="IPR036871">
    <property type="entry name" value="PX_dom_sf"/>
</dbReference>
<feature type="domain" description="SH3" evidence="12">
    <location>
        <begin position="237"/>
        <end position="296"/>
    </location>
</feature>
<feature type="domain" description="SH3" evidence="12">
    <location>
        <begin position="165"/>
        <end position="224"/>
    </location>
</feature>
<organism evidence="14 15">
    <name type="scientific">Callorhinchus milii</name>
    <name type="common">Ghost shark</name>
    <dbReference type="NCBI Taxonomy" id="7868"/>
    <lineage>
        <taxon>Eukaryota</taxon>
        <taxon>Metazoa</taxon>
        <taxon>Chordata</taxon>
        <taxon>Craniata</taxon>
        <taxon>Vertebrata</taxon>
        <taxon>Chondrichthyes</taxon>
        <taxon>Holocephali</taxon>
        <taxon>Chimaeriformes</taxon>
        <taxon>Callorhinchidae</taxon>
        <taxon>Callorhinchus</taxon>
    </lineage>
</organism>
<evidence type="ECO:0000256" key="10">
    <source>
        <dbReference type="PROSITE-ProRule" id="PRU00192"/>
    </source>
</evidence>
<dbReference type="GeneID" id="103183666"/>
<feature type="region of interest" description="Disordered" evidence="11">
    <location>
        <begin position="468"/>
        <end position="548"/>
    </location>
</feature>
<dbReference type="FunFam" id="3.30.1520.10:FF:000005">
    <property type="entry name" value="SH3 and PX domain-containing protein 2B"/>
    <property type="match status" value="1"/>
</dbReference>
<feature type="compositionally biased region" description="Polar residues" evidence="11">
    <location>
        <begin position="710"/>
        <end position="752"/>
    </location>
</feature>
<feature type="compositionally biased region" description="Basic and acidic residues" evidence="11">
    <location>
        <begin position="793"/>
        <end position="803"/>
    </location>
</feature>
<dbReference type="InterPro" id="IPR001683">
    <property type="entry name" value="PX_dom"/>
</dbReference>
<feature type="compositionally biased region" description="Polar residues" evidence="11">
    <location>
        <begin position="472"/>
        <end position="483"/>
    </location>
</feature>
<evidence type="ECO:0000256" key="8">
    <source>
        <dbReference type="ARBA" id="ARBA00022949"/>
    </source>
</evidence>
<feature type="compositionally biased region" description="Basic and acidic residues" evidence="11">
    <location>
        <begin position="560"/>
        <end position="579"/>
    </location>
</feature>
<evidence type="ECO:0000313" key="14">
    <source>
        <dbReference type="Ensembl" id="ENSCMIP00000006518.1"/>
    </source>
</evidence>
<dbReference type="InterPro" id="IPR037961">
    <property type="entry name" value="SH3PXD2_PX"/>
</dbReference>
<reference evidence="15" key="3">
    <citation type="journal article" date="2014" name="Nature">
        <title>Elephant shark genome provides unique insights into gnathostome evolution.</title>
        <authorList>
            <consortium name="International Elephant Shark Genome Sequencing Consortium"/>
            <person name="Venkatesh B."/>
            <person name="Lee A.P."/>
            <person name="Ravi V."/>
            <person name="Maurya A.K."/>
            <person name="Lian M.M."/>
            <person name="Swann J.B."/>
            <person name="Ohta Y."/>
            <person name="Flajnik M.F."/>
            <person name="Sutoh Y."/>
            <person name="Kasahara M."/>
            <person name="Hoon S."/>
            <person name="Gangu V."/>
            <person name="Roy S.W."/>
            <person name="Irimia M."/>
            <person name="Korzh V."/>
            <person name="Kondrychyn I."/>
            <person name="Lim Z.W."/>
            <person name="Tay B.H."/>
            <person name="Tohari S."/>
            <person name="Kong K.W."/>
            <person name="Ho S."/>
            <person name="Lorente-Galdos B."/>
            <person name="Quilez J."/>
            <person name="Marques-Bonet T."/>
            <person name="Raney B.J."/>
            <person name="Ingham P.W."/>
            <person name="Tay A."/>
            <person name="Hillier L.W."/>
            <person name="Minx P."/>
            <person name="Boehm T."/>
            <person name="Wilson R.K."/>
            <person name="Brenner S."/>
            <person name="Warren W.C."/>
        </authorList>
    </citation>
    <scope>NUCLEOTIDE SEQUENCE [LARGE SCALE GENOMIC DNA]</scope>
</reference>
<dbReference type="Gene3D" id="3.30.1520.10">
    <property type="entry name" value="Phox-like domain"/>
    <property type="match status" value="1"/>
</dbReference>
<reference evidence="14" key="5">
    <citation type="submission" date="2025-09" db="UniProtKB">
        <authorList>
            <consortium name="Ensembl"/>
        </authorList>
    </citation>
    <scope>IDENTIFICATION</scope>
</reference>
<feature type="compositionally biased region" description="Polar residues" evidence="11">
    <location>
        <begin position="519"/>
        <end position="533"/>
    </location>
</feature>
<dbReference type="Gene3D" id="2.30.30.40">
    <property type="entry name" value="SH3 Domains"/>
    <property type="match status" value="4"/>
</dbReference>